<sequence>MEDALVNECKRLAERMQMAFSMSEPVVFSVELLLDTIKQYPVLYDKCSPRYKEADYKKELWKKIVQDAALCCHVHEIVRCSASPEARAARQPGRSEQPCVLAASLL</sequence>
<name>A0ACB8CVG4_DERSI</name>
<protein>
    <submittedName>
        <fullName evidence="1">Uncharacterized protein</fullName>
    </submittedName>
</protein>
<proteinExistence type="predicted"/>
<evidence type="ECO:0000313" key="2">
    <source>
        <dbReference type="Proteomes" id="UP000821865"/>
    </source>
</evidence>
<keyword evidence="2" id="KW-1185">Reference proteome</keyword>
<comment type="caution">
    <text evidence="1">The sequence shown here is derived from an EMBL/GenBank/DDBJ whole genome shotgun (WGS) entry which is preliminary data.</text>
</comment>
<accession>A0ACB8CVG4</accession>
<gene>
    <name evidence="1" type="ORF">HPB49_004987</name>
</gene>
<dbReference type="Proteomes" id="UP000821865">
    <property type="component" value="Chromosome 4"/>
</dbReference>
<dbReference type="EMBL" id="CM023473">
    <property type="protein sequence ID" value="KAH7953128.1"/>
    <property type="molecule type" value="Genomic_DNA"/>
</dbReference>
<reference evidence="1" key="1">
    <citation type="submission" date="2020-05" db="EMBL/GenBank/DDBJ databases">
        <title>Large-scale comparative analyses of tick genomes elucidate their genetic diversity and vector capacities.</title>
        <authorList>
            <person name="Jia N."/>
            <person name="Wang J."/>
            <person name="Shi W."/>
            <person name="Du L."/>
            <person name="Sun Y."/>
            <person name="Zhan W."/>
            <person name="Jiang J."/>
            <person name="Wang Q."/>
            <person name="Zhang B."/>
            <person name="Ji P."/>
            <person name="Sakyi L.B."/>
            <person name="Cui X."/>
            <person name="Yuan T."/>
            <person name="Jiang B."/>
            <person name="Yang W."/>
            <person name="Lam T.T.-Y."/>
            <person name="Chang Q."/>
            <person name="Ding S."/>
            <person name="Wang X."/>
            <person name="Zhu J."/>
            <person name="Ruan X."/>
            <person name="Zhao L."/>
            <person name="Wei J."/>
            <person name="Que T."/>
            <person name="Du C."/>
            <person name="Cheng J."/>
            <person name="Dai P."/>
            <person name="Han X."/>
            <person name="Huang E."/>
            <person name="Gao Y."/>
            <person name="Liu J."/>
            <person name="Shao H."/>
            <person name="Ye R."/>
            <person name="Li L."/>
            <person name="Wei W."/>
            <person name="Wang X."/>
            <person name="Wang C."/>
            <person name="Yang T."/>
            <person name="Huo Q."/>
            <person name="Li W."/>
            <person name="Guo W."/>
            <person name="Chen H."/>
            <person name="Zhou L."/>
            <person name="Ni X."/>
            <person name="Tian J."/>
            <person name="Zhou Y."/>
            <person name="Sheng Y."/>
            <person name="Liu T."/>
            <person name="Pan Y."/>
            <person name="Xia L."/>
            <person name="Li J."/>
            <person name="Zhao F."/>
            <person name="Cao W."/>
        </authorList>
    </citation>
    <scope>NUCLEOTIDE SEQUENCE</scope>
    <source>
        <strain evidence="1">Dsil-2018</strain>
    </source>
</reference>
<organism evidence="1 2">
    <name type="scientific">Dermacentor silvarum</name>
    <name type="common">Tick</name>
    <dbReference type="NCBI Taxonomy" id="543639"/>
    <lineage>
        <taxon>Eukaryota</taxon>
        <taxon>Metazoa</taxon>
        <taxon>Ecdysozoa</taxon>
        <taxon>Arthropoda</taxon>
        <taxon>Chelicerata</taxon>
        <taxon>Arachnida</taxon>
        <taxon>Acari</taxon>
        <taxon>Parasitiformes</taxon>
        <taxon>Ixodida</taxon>
        <taxon>Ixodoidea</taxon>
        <taxon>Ixodidae</taxon>
        <taxon>Rhipicephalinae</taxon>
        <taxon>Dermacentor</taxon>
    </lineage>
</organism>
<evidence type="ECO:0000313" key="1">
    <source>
        <dbReference type="EMBL" id="KAH7953128.1"/>
    </source>
</evidence>